<dbReference type="Gene3D" id="1.10.101.10">
    <property type="entry name" value="PGBD-like superfamily/PGBD"/>
    <property type="match status" value="1"/>
</dbReference>
<proteinExistence type="predicted"/>
<keyword evidence="1" id="KW-1133">Transmembrane helix</keyword>
<dbReference type="InterPro" id="IPR036365">
    <property type="entry name" value="PGBD-like_sf"/>
</dbReference>
<dbReference type="EMBL" id="AHAM01000057">
    <property type="protein sequence ID" value="EHK57734.1"/>
    <property type="molecule type" value="Genomic_DNA"/>
</dbReference>
<dbReference type="RefSeq" id="WP_008835324.1">
    <property type="nucleotide sequence ID" value="NZ_AHAM01000057.1"/>
</dbReference>
<feature type="domain" description="Peptidoglycan binding-like" evidence="2">
    <location>
        <begin position="2"/>
        <end position="44"/>
    </location>
</feature>
<dbReference type="SUPFAM" id="SSF47090">
    <property type="entry name" value="PGBD-like"/>
    <property type="match status" value="1"/>
</dbReference>
<evidence type="ECO:0000313" key="4">
    <source>
        <dbReference type="Proteomes" id="UP000003250"/>
    </source>
</evidence>
<gene>
    <name evidence="3" type="ORF">MAXJ12_08424</name>
</gene>
<organism evidence="3 4">
    <name type="scientific">Mesorhizobium alhagi CCNWXJ12-2</name>
    <dbReference type="NCBI Taxonomy" id="1107882"/>
    <lineage>
        <taxon>Bacteria</taxon>
        <taxon>Pseudomonadati</taxon>
        <taxon>Pseudomonadota</taxon>
        <taxon>Alphaproteobacteria</taxon>
        <taxon>Hyphomicrobiales</taxon>
        <taxon>Phyllobacteriaceae</taxon>
        <taxon>Allomesorhizobium</taxon>
    </lineage>
</organism>
<keyword evidence="4" id="KW-1185">Reference proteome</keyword>
<dbReference type="PATRIC" id="fig|1107882.3.peg.1644"/>
<dbReference type="AlphaFoldDB" id="H0HNG2"/>
<evidence type="ECO:0000313" key="3">
    <source>
        <dbReference type="EMBL" id="EHK57734.1"/>
    </source>
</evidence>
<reference evidence="3 4" key="1">
    <citation type="journal article" date="2012" name="J. Bacteriol.">
        <title>Draft Genome Sequence of Mesorhizobium alhagi CCNWXJ12-2T, a Novel Salt-Resistant Species Isolated from the Desert of Northwestern China.</title>
        <authorList>
            <person name="Zhou M."/>
            <person name="Chen W."/>
            <person name="Chen H."/>
            <person name="Wei G."/>
        </authorList>
    </citation>
    <scope>NUCLEOTIDE SEQUENCE [LARGE SCALE GENOMIC DNA]</scope>
    <source>
        <strain evidence="3 4">CCNWXJ12-2</strain>
    </source>
</reference>
<feature type="transmembrane region" description="Helical" evidence="1">
    <location>
        <begin position="108"/>
        <end position="128"/>
    </location>
</feature>
<protein>
    <submittedName>
        <fullName evidence="3">Peptidoglycan binding domain-containing protein</fullName>
    </submittedName>
</protein>
<keyword evidence="1" id="KW-0812">Transmembrane</keyword>
<name>H0HNG2_9HYPH</name>
<accession>H0HNG2</accession>
<dbReference type="InterPro" id="IPR036366">
    <property type="entry name" value="PGBDSf"/>
</dbReference>
<keyword evidence="1" id="KW-0472">Membrane</keyword>
<dbReference type="Pfam" id="PF01471">
    <property type="entry name" value="PG_binding_1"/>
    <property type="match status" value="1"/>
</dbReference>
<dbReference type="InterPro" id="IPR002477">
    <property type="entry name" value="Peptidoglycan-bd-like"/>
</dbReference>
<sequence>MRAGYSVKVDGDFGAATKQAVMMFQSGAGLTADGVAGPETMRALGEWRQSAEEQPGEVPVSEVDQVKDATKGGGLLVLVVAVRDQIAETASYLTGIEAETSQTLANGLMAGSAALGIGLAAYALYGWWKSRQTDEGDVPA</sequence>
<evidence type="ECO:0000256" key="1">
    <source>
        <dbReference type="SAM" id="Phobius"/>
    </source>
</evidence>
<evidence type="ECO:0000259" key="2">
    <source>
        <dbReference type="Pfam" id="PF01471"/>
    </source>
</evidence>
<dbReference type="Proteomes" id="UP000003250">
    <property type="component" value="Unassembled WGS sequence"/>
</dbReference>